<sequence length="64" mass="7473">MDNLITTGKAWDWLRVSLKTLHSWNKQVKIFSILTHDAHSRTKVYKYLSKGGQLYPNKFSFSVS</sequence>
<reference evidence="2" key="1">
    <citation type="journal article" date="2015" name="Genome">
        <title>Whole Genome Sequence of the Non-Microcystin-Producing Microcystis aeruginosa Strain NIES-44.</title>
        <authorList>
            <person name="Okano K."/>
            <person name="Miyata N."/>
            <person name="Ozaki Y."/>
        </authorList>
    </citation>
    <scope>NUCLEOTIDE SEQUENCE [LARGE SCALE GENOMIC DNA]</scope>
    <source>
        <strain evidence="2">NIES-44</strain>
    </source>
</reference>
<dbReference type="Proteomes" id="UP000030321">
    <property type="component" value="Unassembled WGS sequence"/>
</dbReference>
<dbReference type="AlphaFoldDB" id="A0A0A1VT05"/>
<comment type="caution">
    <text evidence="1">The sequence shown here is derived from an EMBL/GenBank/DDBJ whole genome shotgun (WGS) entry which is preliminary data.</text>
</comment>
<organism evidence="1 2">
    <name type="scientific">Microcystis aeruginosa NIES-44</name>
    <dbReference type="NCBI Taxonomy" id="449439"/>
    <lineage>
        <taxon>Bacteria</taxon>
        <taxon>Bacillati</taxon>
        <taxon>Cyanobacteriota</taxon>
        <taxon>Cyanophyceae</taxon>
        <taxon>Oscillatoriophycideae</taxon>
        <taxon>Chroococcales</taxon>
        <taxon>Microcystaceae</taxon>
        <taxon>Microcystis</taxon>
    </lineage>
</organism>
<accession>A0A0A1VT05</accession>
<gene>
    <name evidence="1" type="ORF">N44_01151</name>
</gene>
<evidence type="ECO:0000313" key="1">
    <source>
        <dbReference type="EMBL" id="GAL92593.1"/>
    </source>
</evidence>
<protein>
    <submittedName>
        <fullName evidence="1">Uncharacterized protein</fullName>
    </submittedName>
</protein>
<proteinExistence type="predicted"/>
<name>A0A0A1VT05_MICAE</name>
<dbReference type="EMBL" id="BBPA01000022">
    <property type="protein sequence ID" value="GAL92593.1"/>
    <property type="molecule type" value="Genomic_DNA"/>
</dbReference>
<evidence type="ECO:0000313" key="2">
    <source>
        <dbReference type="Proteomes" id="UP000030321"/>
    </source>
</evidence>